<dbReference type="Proteomes" id="UP000704068">
    <property type="component" value="Unassembled WGS sequence"/>
</dbReference>
<evidence type="ECO:0000256" key="8">
    <source>
        <dbReference type="SAM" id="Phobius"/>
    </source>
</evidence>
<dbReference type="NCBIfam" id="TIGR03426">
    <property type="entry name" value="shape_MreD"/>
    <property type="match status" value="1"/>
</dbReference>
<dbReference type="RefSeq" id="WP_296089844.1">
    <property type="nucleotide sequence ID" value="NZ_CAUSTY010000020.1"/>
</dbReference>
<evidence type="ECO:0000256" key="6">
    <source>
        <dbReference type="ARBA" id="ARBA00022989"/>
    </source>
</evidence>
<keyword evidence="4 8" id="KW-0812">Transmembrane</keyword>
<evidence type="ECO:0000256" key="1">
    <source>
        <dbReference type="ARBA" id="ARBA00004651"/>
    </source>
</evidence>
<accession>A0A929WZF1</accession>
<evidence type="ECO:0000256" key="7">
    <source>
        <dbReference type="ARBA" id="ARBA00023136"/>
    </source>
</evidence>
<evidence type="ECO:0000313" key="10">
    <source>
        <dbReference type="Proteomes" id="UP000704068"/>
    </source>
</evidence>
<name>A0A929WZF1_9BACT</name>
<dbReference type="GO" id="GO:0008360">
    <property type="term" value="P:regulation of cell shape"/>
    <property type="evidence" value="ECO:0007669"/>
    <property type="project" value="UniProtKB-KW"/>
</dbReference>
<dbReference type="EMBL" id="JABZGR010000018">
    <property type="protein sequence ID" value="MBF0970632.1"/>
    <property type="molecule type" value="Genomic_DNA"/>
</dbReference>
<evidence type="ECO:0000256" key="2">
    <source>
        <dbReference type="ARBA" id="ARBA00007776"/>
    </source>
</evidence>
<organism evidence="9 10">
    <name type="scientific">Alloprevotella tannerae</name>
    <dbReference type="NCBI Taxonomy" id="76122"/>
    <lineage>
        <taxon>Bacteria</taxon>
        <taxon>Pseudomonadati</taxon>
        <taxon>Bacteroidota</taxon>
        <taxon>Bacteroidia</taxon>
        <taxon>Bacteroidales</taxon>
        <taxon>Prevotellaceae</taxon>
        <taxon>Alloprevotella</taxon>
    </lineage>
</organism>
<evidence type="ECO:0000256" key="3">
    <source>
        <dbReference type="ARBA" id="ARBA00022475"/>
    </source>
</evidence>
<feature type="transmembrane region" description="Helical" evidence="8">
    <location>
        <begin position="114"/>
        <end position="133"/>
    </location>
</feature>
<proteinExistence type="inferred from homology"/>
<feature type="transmembrane region" description="Helical" evidence="8">
    <location>
        <begin position="12"/>
        <end position="39"/>
    </location>
</feature>
<feature type="transmembrane region" description="Helical" evidence="8">
    <location>
        <begin position="139"/>
        <end position="162"/>
    </location>
</feature>
<evidence type="ECO:0000256" key="5">
    <source>
        <dbReference type="ARBA" id="ARBA00022960"/>
    </source>
</evidence>
<evidence type="ECO:0000313" key="9">
    <source>
        <dbReference type="EMBL" id="MBF0970632.1"/>
    </source>
</evidence>
<dbReference type="AlphaFoldDB" id="A0A929WZF1"/>
<comment type="subcellular location">
    <subcellularLocation>
        <location evidence="1">Cell membrane</location>
        <topology evidence="1">Multi-pass membrane protein</topology>
    </subcellularLocation>
</comment>
<comment type="similarity">
    <text evidence="2">Belongs to the MreD family.</text>
</comment>
<keyword evidence="5" id="KW-0133">Cell shape</keyword>
<dbReference type="InterPro" id="IPR007227">
    <property type="entry name" value="Cell_shape_determining_MreD"/>
</dbReference>
<reference evidence="9" key="1">
    <citation type="submission" date="2020-04" db="EMBL/GenBank/DDBJ databases">
        <title>Deep metagenomics examines the oral microbiome during advanced dental caries in children, revealing novel taxa and co-occurrences with host molecules.</title>
        <authorList>
            <person name="Baker J.L."/>
            <person name="Morton J.T."/>
            <person name="Dinis M."/>
            <person name="Alvarez R."/>
            <person name="Tran N.C."/>
            <person name="Knight R."/>
            <person name="Edlund A."/>
        </authorList>
    </citation>
    <scope>NUCLEOTIDE SEQUENCE</scope>
    <source>
        <strain evidence="9">JCVI_34_bin.1</strain>
    </source>
</reference>
<gene>
    <name evidence="9" type="primary">mreD</name>
    <name evidence="9" type="ORF">HXK21_06270</name>
</gene>
<dbReference type="GO" id="GO:0005886">
    <property type="term" value="C:plasma membrane"/>
    <property type="evidence" value="ECO:0007669"/>
    <property type="project" value="UniProtKB-SubCell"/>
</dbReference>
<protein>
    <submittedName>
        <fullName evidence="9">Rod shape-determining protein MreD</fullName>
    </submittedName>
</protein>
<keyword evidence="7 8" id="KW-0472">Membrane</keyword>
<evidence type="ECO:0000256" key="4">
    <source>
        <dbReference type="ARBA" id="ARBA00022692"/>
    </source>
</evidence>
<keyword evidence="6 8" id="KW-1133">Transmembrane helix</keyword>
<comment type="caution">
    <text evidence="9">The sequence shown here is derived from an EMBL/GenBank/DDBJ whole genome shotgun (WGS) entry which is preliminary data.</text>
</comment>
<keyword evidence="3" id="KW-1003">Cell membrane</keyword>
<sequence length="169" mass="19089">MVQTFLSRFGWFISLLLLQVLVFNHIHILGFATPMPYIYFLLILPGETARWLYVVLGFMMGMLVDLFATTPGVAASSMAAMGLIVPLLLRLFGPTDRDENVPFLPGVKMMEWGPFLRYAFAASLLNCTLFFGIEAFSFFNWQYLLMSIGGSTILTLLIVAAMERIRNEK</sequence>
<feature type="transmembrane region" description="Helical" evidence="8">
    <location>
        <begin position="74"/>
        <end position="93"/>
    </location>
</feature>